<feature type="non-terminal residue" evidence="3">
    <location>
        <position position="1"/>
    </location>
</feature>
<gene>
    <name evidence="3" type="ORF">FSP39_004920</name>
</gene>
<dbReference type="PROSITE" id="PS50119">
    <property type="entry name" value="ZF_BBOX"/>
    <property type="match status" value="1"/>
</dbReference>
<proteinExistence type="predicted"/>
<protein>
    <recommendedName>
        <fullName evidence="2">B box-type domain-containing protein</fullName>
    </recommendedName>
</protein>
<keyword evidence="1" id="KW-0863">Zinc-finger</keyword>
<dbReference type="Gene3D" id="3.30.160.60">
    <property type="entry name" value="Classic Zinc Finger"/>
    <property type="match status" value="1"/>
</dbReference>
<sequence>AVWKCINCEDYLCEACKESHKLGRITRKHRLLHISEKEKETSVLKEVFCPIHEKKELEMYCVTDCKSICVLCVADASHRGHELESLNEYAEKIRYKVGSSLSSADSVYPKIGDNMENVRTILNSQLSGSDDLIDSVMKNAIAQIKLNAANLKATEKGKAEILRKRERDLKQRQEDVKSKLLASRRFLETCTDAELIEKGQRFIEDLDAISLSNGKSEPDESSGQLTRNEINQKLGMNLFI</sequence>
<dbReference type="SUPFAM" id="SSF57845">
    <property type="entry name" value="B-box zinc-binding domain"/>
    <property type="match status" value="1"/>
</dbReference>
<comment type="caution">
    <text evidence="3">The sequence shown here is derived from an EMBL/GenBank/DDBJ whole genome shotgun (WGS) entry which is preliminary data.</text>
</comment>
<dbReference type="GO" id="GO:0061630">
    <property type="term" value="F:ubiquitin protein ligase activity"/>
    <property type="evidence" value="ECO:0007669"/>
    <property type="project" value="TreeGrafter"/>
</dbReference>
<evidence type="ECO:0000313" key="3">
    <source>
        <dbReference type="EMBL" id="KAK3099466.1"/>
    </source>
</evidence>
<dbReference type="AlphaFoldDB" id="A0AA88YCI2"/>
<name>A0AA88YCI2_PINIB</name>
<dbReference type="Pfam" id="PF00643">
    <property type="entry name" value="zf-B_box"/>
    <property type="match status" value="1"/>
</dbReference>
<evidence type="ECO:0000259" key="2">
    <source>
        <dbReference type="PROSITE" id="PS50119"/>
    </source>
</evidence>
<evidence type="ECO:0000256" key="1">
    <source>
        <dbReference type="PROSITE-ProRule" id="PRU00024"/>
    </source>
</evidence>
<dbReference type="CDD" id="cd19756">
    <property type="entry name" value="Bbox2"/>
    <property type="match status" value="1"/>
</dbReference>
<dbReference type="GO" id="GO:0005654">
    <property type="term" value="C:nucleoplasm"/>
    <property type="evidence" value="ECO:0007669"/>
    <property type="project" value="TreeGrafter"/>
</dbReference>
<keyword evidence="4" id="KW-1185">Reference proteome</keyword>
<dbReference type="InterPro" id="IPR000315">
    <property type="entry name" value="Znf_B-box"/>
</dbReference>
<reference evidence="3" key="1">
    <citation type="submission" date="2019-08" db="EMBL/GenBank/DDBJ databases">
        <title>The improved chromosome-level genome for the pearl oyster Pinctada fucata martensii using PacBio sequencing and Hi-C.</title>
        <authorList>
            <person name="Zheng Z."/>
        </authorList>
    </citation>
    <scope>NUCLEOTIDE SEQUENCE</scope>
    <source>
        <strain evidence="3">ZZ-2019</strain>
        <tissue evidence="3">Adductor muscle</tissue>
    </source>
</reference>
<dbReference type="Proteomes" id="UP001186944">
    <property type="component" value="Unassembled WGS sequence"/>
</dbReference>
<feature type="domain" description="B box-type" evidence="2">
    <location>
        <begin position="44"/>
        <end position="86"/>
    </location>
</feature>
<dbReference type="SMART" id="SM00336">
    <property type="entry name" value="BBOX"/>
    <property type="match status" value="1"/>
</dbReference>
<dbReference type="InterPro" id="IPR047153">
    <property type="entry name" value="TRIM45/56/19-like"/>
</dbReference>
<dbReference type="PANTHER" id="PTHR25462:SF296">
    <property type="entry name" value="MEIOTIC P26, ISOFORM F"/>
    <property type="match status" value="1"/>
</dbReference>
<accession>A0AA88YCI2</accession>
<dbReference type="GO" id="GO:0008270">
    <property type="term" value="F:zinc ion binding"/>
    <property type="evidence" value="ECO:0007669"/>
    <property type="project" value="UniProtKB-KW"/>
</dbReference>
<dbReference type="CDD" id="cd19757">
    <property type="entry name" value="Bbox1"/>
    <property type="match status" value="1"/>
</dbReference>
<keyword evidence="1" id="KW-0479">Metal-binding</keyword>
<dbReference type="PANTHER" id="PTHR25462">
    <property type="entry name" value="BONUS, ISOFORM C-RELATED"/>
    <property type="match status" value="1"/>
</dbReference>
<organism evidence="3 4">
    <name type="scientific">Pinctada imbricata</name>
    <name type="common">Atlantic pearl-oyster</name>
    <name type="synonym">Pinctada martensii</name>
    <dbReference type="NCBI Taxonomy" id="66713"/>
    <lineage>
        <taxon>Eukaryota</taxon>
        <taxon>Metazoa</taxon>
        <taxon>Spiralia</taxon>
        <taxon>Lophotrochozoa</taxon>
        <taxon>Mollusca</taxon>
        <taxon>Bivalvia</taxon>
        <taxon>Autobranchia</taxon>
        <taxon>Pteriomorphia</taxon>
        <taxon>Pterioida</taxon>
        <taxon>Pterioidea</taxon>
        <taxon>Pteriidae</taxon>
        <taxon>Pinctada</taxon>
    </lineage>
</organism>
<dbReference type="EMBL" id="VSWD01000006">
    <property type="protein sequence ID" value="KAK3099466.1"/>
    <property type="molecule type" value="Genomic_DNA"/>
</dbReference>
<keyword evidence="1" id="KW-0862">Zinc</keyword>
<evidence type="ECO:0000313" key="4">
    <source>
        <dbReference type="Proteomes" id="UP001186944"/>
    </source>
</evidence>